<feature type="region of interest" description="Disordered" evidence="1">
    <location>
        <begin position="152"/>
        <end position="179"/>
    </location>
</feature>
<proteinExistence type="predicted"/>
<evidence type="ECO:0000313" key="2">
    <source>
        <dbReference type="EMBL" id="KAG6490840.1"/>
    </source>
</evidence>
<sequence>MLVIKLSPFCTQPLVTKLFPFRMQPLVTKLSSPHRLCISPQTTLFLSASPPHLSAADPFPLPIVSALQAAFPPSHLLSFLSTTSTTYTAHLPLCISNLCSKQGRATLAAVRGRRLPCAAARPLAAASRYDVVVGSPLALWRGTPIAPRAVVRTPTAASRSGPEVASLDHEDTSHGGNDLHPLAIAMDVRDQMPPTEMAFERSGIK</sequence>
<comment type="caution">
    <text evidence="2">The sequence shown here is derived from an EMBL/GenBank/DDBJ whole genome shotgun (WGS) entry which is preliminary data.</text>
</comment>
<evidence type="ECO:0000256" key="1">
    <source>
        <dbReference type="SAM" id="MobiDB-lite"/>
    </source>
</evidence>
<reference evidence="2 3" key="1">
    <citation type="submission" date="2020-08" db="EMBL/GenBank/DDBJ databases">
        <title>Plant Genome Project.</title>
        <authorList>
            <person name="Zhang R.-G."/>
        </authorList>
    </citation>
    <scope>NUCLEOTIDE SEQUENCE [LARGE SCALE GENOMIC DNA]</scope>
    <source>
        <tissue evidence="2">Rhizome</tissue>
    </source>
</reference>
<gene>
    <name evidence="2" type="ORF">ZIOFF_052155</name>
</gene>
<keyword evidence="3" id="KW-1185">Reference proteome</keyword>
<accession>A0A8J5FLH1</accession>
<dbReference type="Proteomes" id="UP000734854">
    <property type="component" value="Unassembled WGS sequence"/>
</dbReference>
<organism evidence="2 3">
    <name type="scientific">Zingiber officinale</name>
    <name type="common">Ginger</name>
    <name type="synonym">Amomum zingiber</name>
    <dbReference type="NCBI Taxonomy" id="94328"/>
    <lineage>
        <taxon>Eukaryota</taxon>
        <taxon>Viridiplantae</taxon>
        <taxon>Streptophyta</taxon>
        <taxon>Embryophyta</taxon>
        <taxon>Tracheophyta</taxon>
        <taxon>Spermatophyta</taxon>
        <taxon>Magnoliopsida</taxon>
        <taxon>Liliopsida</taxon>
        <taxon>Zingiberales</taxon>
        <taxon>Zingiberaceae</taxon>
        <taxon>Zingiber</taxon>
    </lineage>
</organism>
<evidence type="ECO:0000313" key="3">
    <source>
        <dbReference type="Proteomes" id="UP000734854"/>
    </source>
</evidence>
<dbReference type="AlphaFoldDB" id="A0A8J5FLH1"/>
<dbReference type="EMBL" id="JACMSC010000014">
    <property type="protein sequence ID" value="KAG6490840.1"/>
    <property type="molecule type" value="Genomic_DNA"/>
</dbReference>
<protein>
    <submittedName>
        <fullName evidence="2">Uncharacterized protein</fullName>
    </submittedName>
</protein>
<name>A0A8J5FLH1_ZINOF</name>